<dbReference type="OrthoDB" id="1898723at2759"/>
<dbReference type="EMBL" id="SWLB01000019">
    <property type="protein sequence ID" value="KAF3325651.1"/>
    <property type="molecule type" value="Genomic_DNA"/>
</dbReference>
<keyword evidence="3" id="KW-1185">Reference proteome</keyword>
<dbReference type="Pfam" id="PF05634">
    <property type="entry name" value="APO_RNA-bind"/>
    <property type="match status" value="2"/>
</dbReference>
<gene>
    <name evidence="2" type="ORF">FCM35_KLT08731</name>
</gene>
<feature type="domain" description="APO" evidence="1">
    <location>
        <begin position="204"/>
        <end position="289"/>
    </location>
</feature>
<feature type="domain" description="APO" evidence="1">
    <location>
        <begin position="47"/>
        <end position="133"/>
    </location>
</feature>
<evidence type="ECO:0000313" key="3">
    <source>
        <dbReference type="Proteomes" id="UP000623129"/>
    </source>
</evidence>
<dbReference type="PROSITE" id="PS51499">
    <property type="entry name" value="APO"/>
    <property type="match status" value="2"/>
</dbReference>
<accession>A0A833QPL7</accession>
<dbReference type="InterPro" id="IPR023342">
    <property type="entry name" value="APO_dom"/>
</dbReference>
<dbReference type="AlphaFoldDB" id="A0A833QPL7"/>
<sequence>MILKRARNRTKDYPIRRMLPVAEEVLIAREALIQGVSALLQVVPVKSCEFCPEVYVGETGHFMKTCRGFKQLAKDQPHKWIDPQLKDILVPVETYHLTDPFQPEAINHNQRFNFTRIPAVLELCYQAGADLPQNALDMQGSHVANQGMHSFYQHYLRHQASTDLPEGIENQKQIISSLANMTLEAWETLRFGVQKLLLVYNAKVCQHCPELHVGPTGHKVRTCGMYKYEAWRGAHMWKRAEVDDIVPQNIVWHRRPHDPVVLEDSGRDYYGHAPAVVEICAQAGARVPKKYFSIMKMHGLAPKL</sequence>
<comment type="caution">
    <text evidence="2">The sequence shown here is derived from an EMBL/GenBank/DDBJ whole genome shotgun (WGS) entry which is preliminary data.</text>
</comment>
<evidence type="ECO:0000259" key="1">
    <source>
        <dbReference type="PROSITE" id="PS51499"/>
    </source>
</evidence>
<dbReference type="GO" id="GO:0003723">
    <property type="term" value="F:RNA binding"/>
    <property type="evidence" value="ECO:0007669"/>
    <property type="project" value="InterPro"/>
</dbReference>
<reference evidence="2" key="1">
    <citation type="submission" date="2020-01" db="EMBL/GenBank/DDBJ databases">
        <title>Genome sequence of Kobresia littledalei, the first chromosome-level genome in the family Cyperaceae.</title>
        <authorList>
            <person name="Qu G."/>
        </authorList>
    </citation>
    <scope>NUCLEOTIDE SEQUENCE</scope>
    <source>
        <strain evidence="2">C.B.Clarke</strain>
        <tissue evidence="2">Leaf</tissue>
    </source>
</reference>
<organism evidence="2 3">
    <name type="scientific">Carex littledalei</name>
    <dbReference type="NCBI Taxonomy" id="544730"/>
    <lineage>
        <taxon>Eukaryota</taxon>
        <taxon>Viridiplantae</taxon>
        <taxon>Streptophyta</taxon>
        <taxon>Embryophyta</taxon>
        <taxon>Tracheophyta</taxon>
        <taxon>Spermatophyta</taxon>
        <taxon>Magnoliopsida</taxon>
        <taxon>Liliopsida</taxon>
        <taxon>Poales</taxon>
        <taxon>Cyperaceae</taxon>
        <taxon>Cyperoideae</taxon>
        <taxon>Cariceae</taxon>
        <taxon>Carex</taxon>
        <taxon>Carex subgen. Euthyceras</taxon>
    </lineage>
</organism>
<name>A0A833QPL7_9POAL</name>
<protein>
    <submittedName>
        <fullName evidence="2">APO protein 4</fullName>
    </submittedName>
</protein>
<evidence type="ECO:0000313" key="2">
    <source>
        <dbReference type="EMBL" id="KAF3325651.1"/>
    </source>
</evidence>
<dbReference type="Proteomes" id="UP000623129">
    <property type="component" value="Unassembled WGS sequence"/>
</dbReference>
<proteinExistence type="predicted"/>